<name>A0ABS6W337_9FLAO</name>
<dbReference type="RefSeq" id="WP_219040550.1">
    <property type="nucleotide sequence ID" value="NZ_JAHWDF010000011.1"/>
</dbReference>
<sequence>MKNIVNYFLFSLLFIIITSCSEDEGLEKVISSTPTNISVDFQIEQDNSGEVTIYPSAEGANTFMVDYGDGSEFSEAFATGSSMMHTYEEGTYEVTVTAMNLAGDAASTTKTLVVSFSAPENLEVTITNNPSNPYAINVSAEADYAASFEVYFGDVVNEEPTPMMIGETITHEYATIGTYDVTVVALSGGVETTTYTQQVQIVNPLAFPITFDNTDINYEFVTFNGVTYAVVQNPDLSGSNPDQNLVGEITNAGNNWEGGSFNLGIPIDFGGEEKNVVMDFWSNTPVDVLLKFEAGVNGERENEVTVSHSGSGWEELTFNYAEDAIKSYVDGATDNGESFVPIGQYSVMTMFIDGAGTTAGSFYVDNIEQTAGVLNAPTSAAPTPQIPETNVISMFSDAYSDVPVSTWATSWSDATYEEVDIAGNPTKKYSVLNYVGIETPAPYLDVSSMTHFHTDVWTANSTQIRVKLVDFGADGAFGGGDDVEHEVAIDNFNQGEWIQLDIPLTDFSGLTTNQHIGQLIYSGNPTGAHTIYVDNIYFHN</sequence>
<evidence type="ECO:0000313" key="3">
    <source>
        <dbReference type="Proteomes" id="UP000719267"/>
    </source>
</evidence>
<dbReference type="CDD" id="cd00146">
    <property type="entry name" value="PKD"/>
    <property type="match status" value="1"/>
</dbReference>
<dbReference type="Pfam" id="PF00801">
    <property type="entry name" value="PKD"/>
    <property type="match status" value="1"/>
</dbReference>
<dbReference type="PROSITE" id="PS51257">
    <property type="entry name" value="PROKAR_LIPOPROTEIN"/>
    <property type="match status" value="1"/>
</dbReference>
<dbReference type="EMBL" id="JAHWDF010000011">
    <property type="protein sequence ID" value="MBW2962265.1"/>
    <property type="molecule type" value="Genomic_DNA"/>
</dbReference>
<dbReference type="InterPro" id="IPR000601">
    <property type="entry name" value="PKD_dom"/>
</dbReference>
<evidence type="ECO:0000259" key="1">
    <source>
        <dbReference type="SMART" id="SM00089"/>
    </source>
</evidence>
<protein>
    <recommendedName>
        <fullName evidence="1">PKD/Chitinase domain-containing protein</fullName>
    </recommendedName>
</protein>
<proteinExistence type="predicted"/>
<dbReference type="Proteomes" id="UP000719267">
    <property type="component" value="Unassembled WGS sequence"/>
</dbReference>
<dbReference type="InterPro" id="IPR022409">
    <property type="entry name" value="PKD/Chitinase_dom"/>
</dbReference>
<dbReference type="SMART" id="SM00089">
    <property type="entry name" value="PKD"/>
    <property type="match status" value="2"/>
</dbReference>
<feature type="domain" description="PKD/Chitinase" evidence="1">
    <location>
        <begin position="38"/>
        <end position="117"/>
    </location>
</feature>
<gene>
    <name evidence="2" type="ORF">KW502_10680</name>
</gene>
<comment type="caution">
    <text evidence="2">The sequence shown here is derived from an EMBL/GenBank/DDBJ whole genome shotgun (WGS) entry which is preliminary data.</text>
</comment>
<reference evidence="2 3" key="1">
    <citation type="submission" date="2021-07" db="EMBL/GenBank/DDBJ databases">
        <title>Mesonia aestuariivivens sp. nov., isolated from a tidal flat.</title>
        <authorList>
            <person name="Kim Y.-O."/>
            <person name="Yoon J.-H."/>
        </authorList>
    </citation>
    <scope>NUCLEOTIDE SEQUENCE [LARGE SCALE GENOMIC DNA]</scope>
    <source>
        <strain evidence="2 3">JHPTF-M18</strain>
    </source>
</reference>
<organism evidence="2 3">
    <name type="scientific">Mesonia aestuariivivens</name>
    <dbReference type="NCBI Taxonomy" id="2796128"/>
    <lineage>
        <taxon>Bacteria</taxon>
        <taxon>Pseudomonadati</taxon>
        <taxon>Bacteroidota</taxon>
        <taxon>Flavobacteriia</taxon>
        <taxon>Flavobacteriales</taxon>
        <taxon>Flavobacteriaceae</taxon>
        <taxon>Mesonia</taxon>
    </lineage>
</organism>
<accession>A0ABS6W337</accession>
<evidence type="ECO:0000313" key="2">
    <source>
        <dbReference type="EMBL" id="MBW2962265.1"/>
    </source>
</evidence>
<keyword evidence="3" id="KW-1185">Reference proteome</keyword>
<feature type="domain" description="PKD/Chitinase" evidence="1">
    <location>
        <begin position="123"/>
        <end position="204"/>
    </location>
</feature>